<dbReference type="RefSeq" id="WP_183965577.1">
    <property type="nucleotide sequence ID" value="NZ_BAABEW010000001.1"/>
</dbReference>
<protein>
    <submittedName>
        <fullName evidence="1">Uncharacterized protein</fullName>
    </submittedName>
</protein>
<organism evidence="1 2">
    <name type="scientific">Quisquiliibacterium transsilvanicum</name>
    <dbReference type="NCBI Taxonomy" id="1549638"/>
    <lineage>
        <taxon>Bacteria</taxon>
        <taxon>Pseudomonadati</taxon>
        <taxon>Pseudomonadota</taxon>
        <taxon>Betaproteobacteria</taxon>
        <taxon>Burkholderiales</taxon>
        <taxon>Burkholderiaceae</taxon>
        <taxon>Quisquiliibacterium</taxon>
    </lineage>
</organism>
<dbReference type="EMBL" id="JACHGB010000003">
    <property type="protein sequence ID" value="MBB5271309.1"/>
    <property type="molecule type" value="Genomic_DNA"/>
</dbReference>
<gene>
    <name evidence="1" type="ORF">HNQ70_001319</name>
</gene>
<sequence length="337" mass="37162">MAALIPPFSKSELLEELRLTLFTFAREVGRAYTFSGAFRLLGLEPPEDEEGPYPDPFVTAQVDPMESIDLASLWITREVEALYDFAFEGRHAAGLDWSVVCEDVYPFLRSVEAHEAVVDSIGMPRLLRLVLELGVARAVVNGDCDEIIPIRPPEREEPDTRFGGFLPLRQVALLAGVDEKTVRNASANPKAPLKSKSIGGRAYFAVDDVRAWLDKRGQLLPTVMVKSSASRDLKTQPFTSVEDLALFLEDRRATVGVAWNATDASGQRRIPELALAWTASTQPMNSPSFDLEAALALADALQLPAGEFVPAVLELFQKIEQERVRAELRAQLGGEKQ</sequence>
<comment type="caution">
    <text evidence="1">The sequence shown here is derived from an EMBL/GenBank/DDBJ whole genome shotgun (WGS) entry which is preliminary data.</text>
</comment>
<keyword evidence="2" id="KW-1185">Reference proteome</keyword>
<dbReference type="Proteomes" id="UP000532440">
    <property type="component" value="Unassembled WGS sequence"/>
</dbReference>
<proteinExistence type="predicted"/>
<name>A0A7W8HFS7_9BURK</name>
<accession>A0A7W8HFS7</accession>
<evidence type="ECO:0000313" key="1">
    <source>
        <dbReference type="EMBL" id="MBB5271309.1"/>
    </source>
</evidence>
<evidence type="ECO:0000313" key="2">
    <source>
        <dbReference type="Proteomes" id="UP000532440"/>
    </source>
</evidence>
<dbReference type="AlphaFoldDB" id="A0A7W8HFS7"/>
<reference evidence="1 2" key="1">
    <citation type="submission" date="2020-08" db="EMBL/GenBank/DDBJ databases">
        <title>Genomic Encyclopedia of Type Strains, Phase IV (KMG-IV): sequencing the most valuable type-strain genomes for metagenomic binning, comparative biology and taxonomic classification.</title>
        <authorList>
            <person name="Goeker M."/>
        </authorList>
    </citation>
    <scope>NUCLEOTIDE SEQUENCE [LARGE SCALE GENOMIC DNA]</scope>
    <source>
        <strain evidence="1 2">DSM 29781</strain>
    </source>
</reference>